<evidence type="ECO:0000313" key="3">
    <source>
        <dbReference type="Proteomes" id="UP000053201"/>
    </source>
</evidence>
<keyword evidence="1" id="KW-0472">Membrane</keyword>
<gene>
    <name evidence="2" type="ORF">SPPG_09343</name>
</gene>
<dbReference type="Proteomes" id="UP000053201">
    <property type="component" value="Unassembled WGS sequence"/>
</dbReference>
<accession>A0A0L0H9W9</accession>
<dbReference type="GeneID" id="27692468"/>
<sequence length="358" mass="39228">MALHIGFYAYGSLLLATALGGFFHLLCSRGQTKAYQQGPFLVYAILSINTLLIGFASLALGIYGIAVAPDVQSSPSSTIRSGGTDNSRNRWIYVVAGIAVSQLVVGIGYFAAFKRRQLTLRNMHAKLIAEMDLSTEPDNRYDRQFKRAKARRDPGAVATVSNTTSNPHIDITPTMDNTDTGALSKAVDYPTIGFSANEPQYEYIYVPEAPFPAIQYPDDYAPTTDAAHGAILTPQPADPATGYFTDPAQYPTVVPFPGEAPATMSSSICAKEEIHNMELENEKSTTLNSTVPSLQYSSYTRLDEDSYSIKDHRLYIVNRAPRDDYEYDYPLTLEAYEGDDGTSSVMADTGSWLGSIRR</sequence>
<feature type="transmembrane region" description="Helical" evidence="1">
    <location>
        <begin position="40"/>
        <end position="66"/>
    </location>
</feature>
<dbReference type="InParanoid" id="A0A0L0H9W9"/>
<dbReference type="AlphaFoldDB" id="A0A0L0H9W9"/>
<dbReference type="RefSeq" id="XP_016606395.1">
    <property type="nucleotide sequence ID" value="XM_016757502.1"/>
</dbReference>
<protein>
    <submittedName>
        <fullName evidence="2">Uncharacterized protein</fullName>
    </submittedName>
</protein>
<organism evidence="2 3">
    <name type="scientific">Spizellomyces punctatus (strain DAOM BR117)</name>
    <dbReference type="NCBI Taxonomy" id="645134"/>
    <lineage>
        <taxon>Eukaryota</taxon>
        <taxon>Fungi</taxon>
        <taxon>Fungi incertae sedis</taxon>
        <taxon>Chytridiomycota</taxon>
        <taxon>Chytridiomycota incertae sedis</taxon>
        <taxon>Chytridiomycetes</taxon>
        <taxon>Spizellomycetales</taxon>
        <taxon>Spizellomycetaceae</taxon>
        <taxon>Spizellomyces</taxon>
    </lineage>
</organism>
<evidence type="ECO:0000256" key="1">
    <source>
        <dbReference type="SAM" id="Phobius"/>
    </source>
</evidence>
<keyword evidence="3" id="KW-1185">Reference proteome</keyword>
<keyword evidence="1" id="KW-0812">Transmembrane</keyword>
<dbReference type="VEuPathDB" id="FungiDB:SPPG_09343"/>
<proteinExistence type="predicted"/>
<feature type="transmembrane region" description="Helical" evidence="1">
    <location>
        <begin position="91"/>
        <end position="113"/>
    </location>
</feature>
<feature type="transmembrane region" description="Helical" evidence="1">
    <location>
        <begin position="6"/>
        <end position="28"/>
    </location>
</feature>
<reference evidence="2 3" key="1">
    <citation type="submission" date="2009-08" db="EMBL/GenBank/DDBJ databases">
        <title>The Genome Sequence of Spizellomyces punctatus strain DAOM BR117.</title>
        <authorList>
            <consortium name="The Broad Institute Genome Sequencing Platform"/>
            <person name="Russ C."/>
            <person name="Cuomo C."/>
            <person name="Shea T."/>
            <person name="Young S.K."/>
            <person name="Zeng Q."/>
            <person name="Koehrsen M."/>
            <person name="Haas B."/>
            <person name="Borodovsky M."/>
            <person name="Guigo R."/>
            <person name="Alvarado L."/>
            <person name="Berlin A."/>
            <person name="Bochicchio J."/>
            <person name="Borenstein D."/>
            <person name="Chapman S."/>
            <person name="Chen Z."/>
            <person name="Engels R."/>
            <person name="Freedman E."/>
            <person name="Gellesch M."/>
            <person name="Goldberg J."/>
            <person name="Griggs A."/>
            <person name="Gujja S."/>
            <person name="Heiman D."/>
            <person name="Hepburn T."/>
            <person name="Howarth C."/>
            <person name="Jen D."/>
            <person name="Larson L."/>
            <person name="Lewis B."/>
            <person name="Mehta T."/>
            <person name="Park D."/>
            <person name="Pearson M."/>
            <person name="Roberts A."/>
            <person name="Saif S."/>
            <person name="Shenoy N."/>
            <person name="Sisk P."/>
            <person name="Stolte C."/>
            <person name="Sykes S."/>
            <person name="Thomson T."/>
            <person name="Walk T."/>
            <person name="White J."/>
            <person name="Yandava C."/>
            <person name="Burger G."/>
            <person name="Gray M.W."/>
            <person name="Holland P.W.H."/>
            <person name="King N."/>
            <person name="Lang F.B.F."/>
            <person name="Roger A.J."/>
            <person name="Ruiz-Trillo I."/>
            <person name="Lander E."/>
            <person name="Nusbaum C."/>
        </authorList>
    </citation>
    <scope>NUCLEOTIDE SEQUENCE [LARGE SCALE GENOMIC DNA]</scope>
    <source>
        <strain evidence="2 3">DAOM BR117</strain>
    </source>
</reference>
<name>A0A0L0H9W9_SPIPD</name>
<evidence type="ECO:0000313" key="2">
    <source>
        <dbReference type="EMBL" id="KNC98355.1"/>
    </source>
</evidence>
<dbReference type="OrthoDB" id="10319638at2759"/>
<dbReference type="EMBL" id="KQ257460">
    <property type="protein sequence ID" value="KNC98355.1"/>
    <property type="molecule type" value="Genomic_DNA"/>
</dbReference>
<keyword evidence="1" id="KW-1133">Transmembrane helix</keyword>